<dbReference type="Proteomes" id="UP001501600">
    <property type="component" value="Unassembled WGS sequence"/>
</dbReference>
<dbReference type="SUPFAM" id="SSF52266">
    <property type="entry name" value="SGNH hydrolase"/>
    <property type="match status" value="1"/>
</dbReference>
<dbReference type="Pfam" id="PF13472">
    <property type="entry name" value="Lipase_GDSL_2"/>
    <property type="match status" value="1"/>
</dbReference>
<dbReference type="PANTHER" id="PTHR30383">
    <property type="entry name" value="THIOESTERASE 1/PROTEASE 1/LYSOPHOSPHOLIPASE L1"/>
    <property type="match status" value="1"/>
</dbReference>
<keyword evidence="3" id="KW-1185">Reference proteome</keyword>
<accession>A0ABP9RYF0</accession>
<organism evidence="2 3">
    <name type="scientific">Ferrimonas gelatinilytica</name>
    <dbReference type="NCBI Taxonomy" id="1255257"/>
    <lineage>
        <taxon>Bacteria</taxon>
        <taxon>Pseudomonadati</taxon>
        <taxon>Pseudomonadota</taxon>
        <taxon>Gammaproteobacteria</taxon>
        <taxon>Alteromonadales</taxon>
        <taxon>Ferrimonadaceae</taxon>
        <taxon>Ferrimonas</taxon>
    </lineage>
</organism>
<dbReference type="PANTHER" id="PTHR30383:SF24">
    <property type="entry name" value="THIOESTERASE 1_PROTEASE 1_LYSOPHOSPHOLIPASE L1"/>
    <property type="match status" value="1"/>
</dbReference>
<dbReference type="EMBL" id="BAABLF010000006">
    <property type="protein sequence ID" value="GAA5188786.1"/>
    <property type="molecule type" value="Genomic_DNA"/>
</dbReference>
<dbReference type="InterPro" id="IPR013830">
    <property type="entry name" value="SGNH_hydro"/>
</dbReference>
<evidence type="ECO:0000313" key="3">
    <source>
        <dbReference type="Proteomes" id="UP001501600"/>
    </source>
</evidence>
<dbReference type="InterPro" id="IPR051532">
    <property type="entry name" value="Ester_Hydrolysis_Enzymes"/>
</dbReference>
<name>A0ABP9RYF0_9GAMM</name>
<dbReference type="InterPro" id="IPR036514">
    <property type="entry name" value="SGNH_hydro_sf"/>
</dbReference>
<protein>
    <submittedName>
        <fullName evidence="2">Arylesterase</fullName>
    </submittedName>
</protein>
<dbReference type="CDD" id="cd01822">
    <property type="entry name" value="Lysophospholipase_L1_like"/>
    <property type="match status" value="1"/>
</dbReference>
<comment type="caution">
    <text evidence="2">The sequence shown here is derived from an EMBL/GenBank/DDBJ whole genome shotgun (WGS) entry which is preliminary data.</text>
</comment>
<gene>
    <name evidence="2" type="ORF">GCM10025772_09540</name>
</gene>
<evidence type="ECO:0000313" key="2">
    <source>
        <dbReference type="EMBL" id="GAA5188786.1"/>
    </source>
</evidence>
<sequence>MDEAEGWVNLLQNELPETRLINAAVSGETTDGALRRLPALLTEHSPEWIFVELGGNDGLRGFPLSVTEQNLRQIIELGLASNSKVMLSEILLPPNYGRRYTQAFQSIFPRLADEYEVVLVPFFMADIATDPALMQADGIHPNRAAQPLIVETIKPWFRAPERRSMTSKANAGLPAGQTKATP</sequence>
<evidence type="ECO:0000259" key="1">
    <source>
        <dbReference type="Pfam" id="PF13472"/>
    </source>
</evidence>
<proteinExistence type="predicted"/>
<feature type="domain" description="SGNH hydrolase-type esterase" evidence="1">
    <location>
        <begin position="5"/>
        <end position="145"/>
    </location>
</feature>
<reference evidence="3" key="1">
    <citation type="journal article" date="2019" name="Int. J. Syst. Evol. Microbiol.">
        <title>The Global Catalogue of Microorganisms (GCM) 10K type strain sequencing project: providing services to taxonomists for standard genome sequencing and annotation.</title>
        <authorList>
            <consortium name="The Broad Institute Genomics Platform"/>
            <consortium name="The Broad Institute Genome Sequencing Center for Infectious Disease"/>
            <person name="Wu L."/>
            <person name="Ma J."/>
        </authorList>
    </citation>
    <scope>NUCLEOTIDE SEQUENCE [LARGE SCALE GENOMIC DNA]</scope>
    <source>
        <strain evidence="3">JCM 18720</strain>
    </source>
</reference>
<dbReference type="Gene3D" id="3.40.50.1110">
    <property type="entry name" value="SGNH hydrolase"/>
    <property type="match status" value="1"/>
</dbReference>